<dbReference type="Proteomes" id="UP000054047">
    <property type="component" value="Unassembled WGS sequence"/>
</dbReference>
<gene>
    <name evidence="2" type="ORF">ANCDUO_11462</name>
</gene>
<dbReference type="GO" id="GO:0016529">
    <property type="term" value="C:sarcoplasmic reticulum"/>
    <property type="evidence" value="ECO:0007669"/>
    <property type="project" value="TreeGrafter"/>
</dbReference>
<evidence type="ECO:0000256" key="1">
    <source>
        <dbReference type="SAM" id="Phobius"/>
    </source>
</evidence>
<reference evidence="2 3" key="1">
    <citation type="submission" date="2013-12" db="EMBL/GenBank/DDBJ databases">
        <title>Draft genome of the parsitic nematode Ancylostoma duodenale.</title>
        <authorList>
            <person name="Mitreva M."/>
        </authorList>
    </citation>
    <scope>NUCLEOTIDE SEQUENCE [LARGE SCALE GENOMIC DNA]</scope>
    <source>
        <strain evidence="2 3">Zhejiang</strain>
    </source>
</reference>
<dbReference type="PANTHER" id="PTHR10151:SF114">
    <property type="entry name" value="ECTONUCLEOTIDE PYROPHOSPHATASE_PHOSPHODIESTERASE C27A7.3"/>
    <property type="match status" value="1"/>
</dbReference>
<dbReference type="GO" id="GO:0055120">
    <property type="term" value="C:striated muscle dense body"/>
    <property type="evidence" value="ECO:0007669"/>
    <property type="project" value="TreeGrafter"/>
</dbReference>
<keyword evidence="3" id="KW-1185">Reference proteome</keyword>
<evidence type="ECO:0000313" key="2">
    <source>
        <dbReference type="EMBL" id="KIH58331.1"/>
    </source>
</evidence>
<dbReference type="Pfam" id="PF01663">
    <property type="entry name" value="Phosphodiest"/>
    <property type="match status" value="1"/>
</dbReference>
<keyword evidence="1" id="KW-0812">Transmembrane</keyword>
<dbReference type="InterPro" id="IPR017850">
    <property type="entry name" value="Alkaline_phosphatase_core_sf"/>
</dbReference>
<dbReference type="Gene3D" id="3.40.720.10">
    <property type="entry name" value="Alkaline Phosphatase, subunit A"/>
    <property type="match status" value="1"/>
</dbReference>
<keyword evidence="1" id="KW-1133">Transmembrane helix</keyword>
<name>A0A0C2GMT9_9BILA</name>
<organism evidence="2 3">
    <name type="scientific">Ancylostoma duodenale</name>
    <dbReference type="NCBI Taxonomy" id="51022"/>
    <lineage>
        <taxon>Eukaryota</taxon>
        <taxon>Metazoa</taxon>
        <taxon>Ecdysozoa</taxon>
        <taxon>Nematoda</taxon>
        <taxon>Chromadorea</taxon>
        <taxon>Rhabditida</taxon>
        <taxon>Rhabditina</taxon>
        <taxon>Rhabditomorpha</taxon>
        <taxon>Strongyloidea</taxon>
        <taxon>Ancylostomatidae</taxon>
        <taxon>Ancylostomatinae</taxon>
        <taxon>Ancylostoma</taxon>
    </lineage>
</organism>
<keyword evidence="1" id="KW-0472">Membrane</keyword>
<dbReference type="InterPro" id="IPR002591">
    <property type="entry name" value="Phosphodiest/P_Trfase"/>
</dbReference>
<dbReference type="AlphaFoldDB" id="A0A0C2GMT9"/>
<dbReference type="EMBL" id="KN733247">
    <property type="protein sequence ID" value="KIH58331.1"/>
    <property type="molecule type" value="Genomic_DNA"/>
</dbReference>
<accession>A0A0C2GMT9</accession>
<protein>
    <recommendedName>
        <fullName evidence="4">Type I phosphodiesterase / nucleotide pyrophosphatase</fullName>
    </recommendedName>
</protein>
<dbReference type="PANTHER" id="PTHR10151">
    <property type="entry name" value="ECTONUCLEOTIDE PYROPHOSPHATASE/PHOSPHODIESTERASE"/>
    <property type="match status" value="1"/>
</dbReference>
<evidence type="ECO:0008006" key="4">
    <source>
        <dbReference type="Google" id="ProtNLM"/>
    </source>
</evidence>
<proteinExistence type="predicted"/>
<dbReference type="SUPFAM" id="SSF53649">
    <property type="entry name" value="Alkaline phosphatase-like"/>
    <property type="match status" value="1"/>
</dbReference>
<feature type="transmembrane region" description="Helical" evidence="1">
    <location>
        <begin position="12"/>
        <end position="39"/>
    </location>
</feature>
<evidence type="ECO:0000313" key="3">
    <source>
        <dbReference type="Proteomes" id="UP000054047"/>
    </source>
</evidence>
<dbReference type="OrthoDB" id="5841854at2759"/>
<dbReference type="GO" id="GO:0031674">
    <property type="term" value="C:I band"/>
    <property type="evidence" value="ECO:0007669"/>
    <property type="project" value="TreeGrafter"/>
</dbReference>
<sequence length="177" mass="19863">MASDKKRGRIRCVQLLLSYAILALVAIIVAFVAFIITWATDDTDWFQPQCNHVCTSKEYVTKNYCVRPIGIDGAPLLIISLSGFSRDYLKEVELTTLNRMKKCGASAERVIPSFPLKTYPNLATLVTGFYPGRHGIGADSVFVPNLFEHPVEIKMNTSKEYFKKEPRLSRPLTGPFS</sequence>